<evidence type="ECO:0000256" key="1">
    <source>
        <dbReference type="SAM" id="MobiDB-lite"/>
    </source>
</evidence>
<feature type="region of interest" description="Disordered" evidence="1">
    <location>
        <begin position="1"/>
        <end position="104"/>
    </location>
</feature>
<organism evidence="2 3">
    <name type="scientific">Panthera pardus</name>
    <name type="common">Leopard</name>
    <name type="synonym">Felis pardus</name>
    <dbReference type="NCBI Taxonomy" id="9691"/>
    <lineage>
        <taxon>Eukaryota</taxon>
        <taxon>Metazoa</taxon>
        <taxon>Chordata</taxon>
        <taxon>Craniata</taxon>
        <taxon>Vertebrata</taxon>
        <taxon>Euteleostomi</taxon>
        <taxon>Mammalia</taxon>
        <taxon>Eutheria</taxon>
        <taxon>Laurasiatheria</taxon>
        <taxon>Carnivora</taxon>
        <taxon>Feliformia</taxon>
        <taxon>Felidae</taxon>
        <taxon>Pantherinae</taxon>
        <taxon>Panthera</taxon>
    </lineage>
</organism>
<keyword evidence="2" id="KW-1185">Reference proteome</keyword>
<gene>
    <name evidence="3" type="primary">LOC109256365</name>
</gene>
<feature type="region of interest" description="Disordered" evidence="1">
    <location>
        <begin position="143"/>
        <end position="163"/>
    </location>
</feature>
<dbReference type="GeneID" id="109256365"/>
<dbReference type="RefSeq" id="XP_053765489.1">
    <property type="nucleotide sequence ID" value="XM_053909514.1"/>
</dbReference>
<evidence type="ECO:0000313" key="3">
    <source>
        <dbReference type="RefSeq" id="XP_053765489.1"/>
    </source>
</evidence>
<reference evidence="3" key="1">
    <citation type="submission" date="2025-08" db="UniProtKB">
        <authorList>
            <consortium name="RefSeq"/>
        </authorList>
    </citation>
    <scope>IDENTIFICATION</scope>
    <source>
        <tissue evidence="3">Whole blood</tissue>
    </source>
</reference>
<evidence type="ECO:0000313" key="2">
    <source>
        <dbReference type="Proteomes" id="UP001165780"/>
    </source>
</evidence>
<sequence>MGSRGCSEFMLREQLTGEGSQPGLPGFPEVVGAGGFSGSEKHRKVWGRLGRVPKPPAPLSPSGSRSAELGLRSPKPLCPLYPREKESQEPQGSVGDGQDTRATARWPPCVWAGLGRSQQGVKRREGWPLTWTLKDSRICHEGRETPRGVRPARRPATPYPPGPQTFRLSHLTDKQMLERIEPWPPSMGRLADFLELVSFEHRRIPALPGVLGEISRELELEVPTDSATCPLNGFGHKSEGHTLTS</sequence>
<proteinExistence type="predicted"/>
<dbReference type="Proteomes" id="UP001165780">
    <property type="component" value="Unplaced"/>
</dbReference>
<dbReference type="AlphaFoldDB" id="A0A9W2W3H4"/>
<protein>
    <submittedName>
        <fullName evidence="3">Uncharacterized protein LOC109256365</fullName>
    </submittedName>
</protein>
<name>A0A9W2W3H4_PANPR</name>
<accession>A0A9W2W3H4</accession>